<organism evidence="3 4">
    <name type="scientific">Paenibacillus thailandensis</name>
    <dbReference type="NCBI Taxonomy" id="393250"/>
    <lineage>
        <taxon>Bacteria</taxon>
        <taxon>Bacillati</taxon>
        <taxon>Bacillota</taxon>
        <taxon>Bacilli</taxon>
        <taxon>Bacillales</taxon>
        <taxon>Paenibacillaceae</taxon>
        <taxon>Paenibacillus</taxon>
    </lineage>
</organism>
<protein>
    <submittedName>
        <fullName evidence="3">NAD-dependent epimerase/dehydratase family protein</fullName>
    </submittedName>
</protein>
<feature type="domain" description="NAD-dependent epimerase/dehydratase" evidence="2">
    <location>
        <begin position="4"/>
        <end position="241"/>
    </location>
</feature>
<evidence type="ECO:0000259" key="2">
    <source>
        <dbReference type="Pfam" id="PF01370"/>
    </source>
</evidence>
<accession>A0ABW5QVW3</accession>
<dbReference type="InterPro" id="IPR036291">
    <property type="entry name" value="NAD(P)-bd_dom_sf"/>
</dbReference>
<dbReference type="RefSeq" id="WP_379271438.1">
    <property type="nucleotide sequence ID" value="NZ_JBHUGT010000046.1"/>
</dbReference>
<keyword evidence="4" id="KW-1185">Reference proteome</keyword>
<dbReference type="SUPFAM" id="SSF51735">
    <property type="entry name" value="NAD(P)-binding Rossmann-fold domains"/>
    <property type="match status" value="1"/>
</dbReference>
<comment type="similarity">
    <text evidence="1">Belongs to the NAD(P)-dependent epimerase/dehydratase family.</text>
</comment>
<dbReference type="Proteomes" id="UP001597493">
    <property type="component" value="Unassembled WGS sequence"/>
</dbReference>
<gene>
    <name evidence="3" type="ORF">ACFSW5_08515</name>
</gene>
<sequence length="314" mass="35422">MAKVAVTGCAGFVGSHLVHRLLEQGHEVTGVDFFLDNYPQWVKENNMKRFRDHPSFTWVQSDLDKMDLIQLLQGKDYLFHQAALPGVRSSWGKDFQLYVIHNISVTQKLLEAVKHTGIRKMIYASTSSVYGLTNGPTQEDQKLSPFSPYGVSKLSGEQLCGLYFANYNVPVVMLRYFTVYGPGQRPDMAFHKFLKNMMENKEIIVYGDGKQTRDFTYIDDVVNANLLALEHGRNGEAYNIGGSSPVELIDVISLMGKITGKNPILKFEREQYGDPKHTWADIAKARAELSYDPSVSLEYGLQQEANYIASLYGL</sequence>
<dbReference type="Pfam" id="PF01370">
    <property type="entry name" value="Epimerase"/>
    <property type="match status" value="1"/>
</dbReference>
<evidence type="ECO:0000313" key="4">
    <source>
        <dbReference type="Proteomes" id="UP001597493"/>
    </source>
</evidence>
<evidence type="ECO:0000313" key="3">
    <source>
        <dbReference type="EMBL" id="MFD2660315.1"/>
    </source>
</evidence>
<evidence type="ECO:0000256" key="1">
    <source>
        <dbReference type="ARBA" id="ARBA00007637"/>
    </source>
</evidence>
<dbReference type="PRINTS" id="PR01713">
    <property type="entry name" value="NUCEPIMERASE"/>
</dbReference>
<dbReference type="EMBL" id="JBHUMY010000007">
    <property type="protein sequence ID" value="MFD2660315.1"/>
    <property type="molecule type" value="Genomic_DNA"/>
</dbReference>
<dbReference type="InterPro" id="IPR001509">
    <property type="entry name" value="Epimerase_deHydtase"/>
</dbReference>
<dbReference type="PANTHER" id="PTHR43000">
    <property type="entry name" value="DTDP-D-GLUCOSE 4,6-DEHYDRATASE-RELATED"/>
    <property type="match status" value="1"/>
</dbReference>
<reference evidence="4" key="1">
    <citation type="journal article" date="2019" name="Int. J. Syst. Evol. Microbiol.">
        <title>The Global Catalogue of Microorganisms (GCM) 10K type strain sequencing project: providing services to taxonomists for standard genome sequencing and annotation.</title>
        <authorList>
            <consortium name="The Broad Institute Genomics Platform"/>
            <consortium name="The Broad Institute Genome Sequencing Center for Infectious Disease"/>
            <person name="Wu L."/>
            <person name="Ma J."/>
        </authorList>
    </citation>
    <scope>NUCLEOTIDE SEQUENCE [LARGE SCALE GENOMIC DNA]</scope>
    <source>
        <strain evidence="4">TISTR 1827</strain>
    </source>
</reference>
<comment type="caution">
    <text evidence="3">The sequence shown here is derived from an EMBL/GenBank/DDBJ whole genome shotgun (WGS) entry which is preliminary data.</text>
</comment>
<name>A0ABW5QVW3_9BACL</name>
<dbReference type="Gene3D" id="3.40.50.720">
    <property type="entry name" value="NAD(P)-binding Rossmann-like Domain"/>
    <property type="match status" value="1"/>
</dbReference>
<proteinExistence type="inferred from homology"/>